<proteinExistence type="predicted"/>
<dbReference type="AlphaFoldDB" id="A0A0S4WZK2"/>
<evidence type="ECO:0000313" key="2">
    <source>
        <dbReference type="EMBL" id="CUV57014.1"/>
    </source>
</evidence>
<protein>
    <submittedName>
        <fullName evidence="2">Uncharacterized protein</fullName>
    </submittedName>
</protein>
<sequence length="222" mass="24334">MPLPLILAGMAVEELVVWGLGLLATSYVAANAAKGTAKVLQQAMENAQSTPTTQTDTTTIVGKGKMNCGEGGKYEDLLKKTGDGKLDRDHVPSKAALQEAAKNLIEEYGIDLTKTQLSALFGDTGLISKQGKAIAIPKKDHQKHSETYGRRNSPEKIKGDAEDLQKAAQRDTKTIEEAEGKDMDDECAEKYKKEADEIRKKTNAEYERDLLKLIKEVKEKIK</sequence>
<feature type="region of interest" description="Disordered" evidence="1">
    <location>
        <begin position="138"/>
        <end position="176"/>
    </location>
</feature>
<name>A0A0S4WZK2_RALSL</name>
<reference evidence="2" key="1">
    <citation type="submission" date="2015-10" db="EMBL/GenBank/DDBJ databases">
        <authorList>
            <person name="Gilbert D.G."/>
        </authorList>
    </citation>
    <scope>NUCLEOTIDE SEQUENCE</scope>
    <source>
        <strain evidence="2">Phyl III-seqv23</strain>
    </source>
</reference>
<gene>
    <name evidence="3" type="ORF">LH706_13415</name>
    <name evidence="2" type="ORF">RUN215_v1_1070019</name>
</gene>
<reference evidence="3" key="2">
    <citation type="submission" date="2021-10" db="EMBL/GenBank/DDBJ databases">
        <title>Complete genome sequences of five Ralstonia solancearum strains isolated from sunflower.</title>
        <authorList>
            <person name="She X."/>
            <person name="He Z."/>
        </authorList>
    </citation>
    <scope>NUCLEOTIDE SEQUENCE</scope>
    <source>
        <strain evidence="3">RS638</strain>
    </source>
</reference>
<accession>A0A0S4WZK2</accession>
<dbReference type="EMBL" id="LN899820">
    <property type="protein sequence ID" value="CUV57014.1"/>
    <property type="molecule type" value="Genomic_DNA"/>
</dbReference>
<evidence type="ECO:0000256" key="1">
    <source>
        <dbReference type="SAM" id="MobiDB-lite"/>
    </source>
</evidence>
<evidence type="ECO:0000313" key="3">
    <source>
        <dbReference type="EMBL" id="UZF14023.1"/>
    </source>
</evidence>
<dbReference type="EMBL" id="CP085043">
    <property type="protein sequence ID" value="UZF14023.1"/>
    <property type="molecule type" value="Genomic_DNA"/>
</dbReference>
<organism evidence="2">
    <name type="scientific">Ralstonia solanacearum</name>
    <name type="common">Pseudomonas solanacearum</name>
    <dbReference type="NCBI Taxonomy" id="305"/>
    <lineage>
        <taxon>Bacteria</taxon>
        <taxon>Pseudomonadati</taxon>
        <taxon>Pseudomonadota</taxon>
        <taxon>Betaproteobacteria</taxon>
        <taxon>Burkholderiales</taxon>
        <taxon>Burkholderiaceae</taxon>
        <taxon>Ralstonia</taxon>
        <taxon>Ralstonia solanacearum species complex</taxon>
    </lineage>
</organism>